<dbReference type="EMBL" id="BSXW01000536">
    <property type="protein sequence ID" value="GMF24926.1"/>
    <property type="molecule type" value="Genomic_DNA"/>
</dbReference>
<feature type="coiled-coil region" evidence="1">
    <location>
        <begin position="52"/>
        <end position="93"/>
    </location>
</feature>
<dbReference type="Proteomes" id="UP001165083">
    <property type="component" value="Unassembled WGS sequence"/>
</dbReference>
<keyword evidence="1" id="KW-0175">Coiled coil</keyword>
<evidence type="ECO:0000313" key="3">
    <source>
        <dbReference type="Proteomes" id="UP001165083"/>
    </source>
</evidence>
<accession>A0A9W6X047</accession>
<reference evidence="2" key="1">
    <citation type="submission" date="2023-04" db="EMBL/GenBank/DDBJ databases">
        <title>Phytophthora lilii NBRC 32176.</title>
        <authorList>
            <person name="Ichikawa N."/>
            <person name="Sato H."/>
            <person name="Tonouchi N."/>
        </authorList>
    </citation>
    <scope>NUCLEOTIDE SEQUENCE</scope>
    <source>
        <strain evidence="2">NBRC 32176</strain>
    </source>
</reference>
<keyword evidence="3" id="KW-1185">Reference proteome</keyword>
<proteinExistence type="predicted"/>
<name>A0A9W6X047_9STRA</name>
<protein>
    <submittedName>
        <fullName evidence="2">Unnamed protein product</fullName>
    </submittedName>
</protein>
<evidence type="ECO:0000256" key="1">
    <source>
        <dbReference type="SAM" id="Coils"/>
    </source>
</evidence>
<organism evidence="2 3">
    <name type="scientific">Phytophthora lilii</name>
    <dbReference type="NCBI Taxonomy" id="2077276"/>
    <lineage>
        <taxon>Eukaryota</taxon>
        <taxon>Sar</taxon>
        <taxon>Stramenopiles</taxon>
        <taxon>Oomycota</taxon>
        <taxon>Peronosporomycetes</taxon>
        <taxon>Peronosporales</taxon>
        <taxon>Peronosporaceae</taxon>
        <taxon>Phytophthora</taxon>
    </lineage>
</organism>
<gene>
    <name evidence="2" type="ORF">Plil01_001024800</name>
</gene>
<dbReference type="OrthoDB" id="126403at2759"/>
<sequence length="165" mass="18949">MQSVLPSSQDGQRTRAGSQVLQDYESVVLVRRDLHQSKQHQARHERDVTNVINAMTNLIADQQDELDSLQHQIQDMTREIGTLKNDVKQLKIKQAQLKSSSASQKKVATAVLKSSHRKPVTFEFGADAQHYPHHKDRVKTFSISSKKKRNTVTDMDIFEKRFRLT</sequence>
<dbReference type="AlphaFoldDB" id="A0A9W6X047"/>
<comment type="caution">
    <text evidence="2">The sequence shown here is derived from an EMBL/GenBank/DDBJ whole genome shotgun (WGS) entry which is preliminary data.</text>
</comment>
<evidence type="ECO:0000313" key="2">
    <source>
        <dbReference type="EMBL" id="GMF24926.1"/>
    </source>
</evidence>